<protein>
    <recommendedName>
        <fullName evidence="9">OmpA-like domain-containing protein</fullName>
    </recommendedName>
</protein>
<keyword evidence="11" id="KW-1185">Reference proteome</keyword>
<evidence type="ECO:0000313" key="11">
    <source>
        <dbReference type="Proteomes" id="UP000249590"/>
    </source>
</evidence>
<feature type="region of interest" description="Disordered" evidence="8">
    <location>
        <begin position="153"/>
        <end position="269"/>
    </location>
</feature>
<dbReference type="InterPro" id="IPR025713">
    <property type="entry name" value="MotB-like_N_dom"/>
</dbReference>
<dbReference type="SUPFAM" id="SSF103088">
    <property type="entry name" value="OmpA-like"/>
    <property type="match status" value="1"/>
</dbReference>
<dbReference type="RefSeq" id="WP_146619990.1">
    <property type="nucleotide sequence ID" value="NZ_QHHQ01000003.1"/>
</dbReference>
<accession>A0A8B2NX67</accession>
<proteinExistence type="inferred from homology"/>
<evidence type="ECO:0000259" key="9">
    <source>
        <dbReference type="PROSITE" id="PS51123"/>
    </source>
</evidence>
<dbReference type="PROSITE" id="PS51123">
    <property type="entry name" value="OMPA_2"/>
    <property type="match status" value="1"/>
</dbReference>
<dbReference type="GO" id="GO:0005886">
    <property type="term" value="C:plasma membrane"/>
    <property type="evidence" value="ECO:0007669"/>
    <property type="project" value="UniProtKB-SubCell"/>
</dbReference>
<dbReference type="Pfam" id="PF00691">
    <property type="entry name" value="OmpA"/>
    <property type="match status" value="1"/>
</dbReference>
<feature type="compositionally biased region" description="Gly residues" evidence="8">
    <location>
        <begin position="108"/>
        <end position="119"/>
    </location>
</feature>
<feature type="domain" description="OmpA-like" evidence="9">
    <location>
        <begin position="338"/>
        <end position="456"/>
    </location>
</feature>
<evidence type="ECO:0000256" key="7">
    <source>
        <dbReference type="PROSITE-ProRule" id="PRU00473"/>
    </source>
</evidence>
<feature type="compositionally biased region" description="Low complexity" evidence="8">
    <location>
        <begin position="153"/>
        <end position="166"/>
    </location>
</feature>
<evidence type="ECO:0000313" key="10">
    <source>
        <dbReference type="EMBL" id="RAI00961.1"/>
    </source>
</evidence>
<dbReference type="PANTHER" id="PTHR30329:SF21">
    <property type="entry name" value="LIPOPROTEIN YIAD-RELATED"/>
    <property type="match status" value="1"/>
</dbReference>
<dbReference type="InterPro" id="IPR036737">
    <property type="entry name" value="OmpA-like_sf"/>
</dbReference>
<keyword evidence="4" id="KW-0812">Transmembrane</keyword>
<evidence type="ECO:0000256" key="6">
    <source>
        <dbReference type="ARBA" id="ARBA00023136"/>
    </source>
</evidence>
<dbReference type="EMBL" id="QHHQ01000003">
    <property type="protein sequence ID" value="RAI00961.1"/>
    <property type="molecule type" value="Genomic_DNA"/>
</dbReference>
<evidence type="ECO:0000256" key="8">
    <source>
        <dbReference type="SAM" id="MobiDB-lite"/>
    </source>
</evidence>
<comment type="caution">
    <text evidence="10">The sequence shown here is derived from an EMBL/GenBank/DDBJ whole genome shotgun (WGS) entry which is preliminary data.</text>
</comment>
<dbReference type="Proteomes" id="UP000249590">
    <property type="component" value="Unassembled WGS sequence"/>
</dbReference>
<feature type="compositionally biased region" description="Basic and acidic residues" evidence="8">
    <location>
        <begin position="176"/>
        <end position="186"/>
    </location>
</feature>
<dbReference type="AlphaFoldDB" id="A0A8B2NX67"/>
<organism evidence="10 11">
    <name type="scientific">Acuticoccus sediminis</name>
    <dbReference type="NCBI Taxonomy" id="2184697"/>
    <lineage>
        <taxon>Bacteria</taxon>
        <taxon>Pseudomonadati</taxon>
        <taxon>Pseudomonadota</taxon>
        <taxon>Alphaproteobacteria</taxon>
        <taxon>Hyphomicrobiales</taxon>
        <taxon>Amorphaceae</taxon>
        <taxon>Acuticoccus</taxon>
    </lineage>
</organism>
<feature type="compositionally biased region" description="Polar residues" evidence="8">
    <location>
        <begin position="228"/>
        <end position="243"/>
    </location>
</feature>
<dbReference type="OrthoDB" id="7170686at2"/>
<dbReference type="PANTHER" id="PTHR30329">
    <property type="entry name" value="STATOR ELEMENT OF FLAGELLAR MOTOR COMPLEX"/>
    <property type="match status" value="1"/>
</dbReference>
<dbReference type="InterPro" id="IPR006665">
    <property type="entry name" value="OmpA-like"/>
</dbReference>
<evidence type="ECO:0000256" key="4">
    <source>
        <dbReference type="ARBA" id="ARBA00022692"/>
    </source>
</evidence>
<reference evidence="10 11" key="1">
    <citation type="submission" date="2018-05" db="EMBL/GenBank/DDBJ databases">
        <title>Acuticoccus sediminis sp. nov., isolated from deep-sea sediment of Indian Ocean.</title>
        <authorList>
            <person name="Liu X."/>
            <person name="Lai Q."/>
            <person name="Du Y."/>
            <person name="Sun F."/>
            <person name="Zhang X."/>
            <person name="Wang S."/>
            <person name="Shao Z."/>
        </authorList>
    </citation>
    <scope>NUCLEOTIDE SEQUENCE [LARGE SCALE GENOMIC DNA]</scope>
    <source>
        <strain evidence="10 11">PTG4-2</strain>
    </source>
</reference>
<comment type="subcellular location">
    <subcellularLocation>
        <location evidence="1">Cell membrane</location>
        <topology evidence="1">Single-pass membrane protein</topology>
    </subcellularLocation>
</comment>
<keyword evidence="5" id="KW-1133">Transmembrane helix</keyword>
<keyword evidence="6 7" id="KW-0472">Membrane</keyword>
<feature type="compositionally biased region" description="Low complexity" evidence="8">
    <location>
        <begin position="195"/>
        <end position="204"/>
    </location>
</feature>
<evidence type="ECO:0000256" key="3">
    <source>
        <dbReference type="ARBA" id="ARBA00022475"/>
    </source>
</evidence>
<evidence type="ECO:0000256" key="1">
    <source>
        <dbReference type="ARBA" id="ARBA00004162"/>
    </source>
</evidence>
<evidence type="ECO:0000256" key="5">
    <source>
        <dbReference type="ARBA" id="ARBA00022989"/>
    </source>
</evidence>
<dbReference type="Gene3D" id="3.30.1330.60">
    <property type="entry name" value="OmpA-like domain"/>
    <property type="match status" value="1"/>
</dbReference>
<keyword evidence="3" id="KW-1003">Cell membrane</keyword>
<sequence length="459" mass="48422">MPDKPQDLIILKRIEEVAEAKKGGAWKVAHADFMTAMMAFFLIMWLVNATDEEIKKSIANYFNPMNLMSSPTDVRGIEDPTKDTQPPASGNEDGQPVGDRPMGSNSPGDGGSASGGGNVEIGNDKRMASSGLNEENAGAAFHDPYAVMTSAAAEVAPDEPVAVDVPQSQVGADGNTDMRDAPRDPFDPAYWQTTSPRPSRSLRPGPNDTPGAIPNQARIDAADRTPTEPAQQAPDTPYESSPMNAVPGSPALAANNPPEPQQAPSVGPRSPLAEAVLAVYGNETASAAAAGAQPAAQDRKADRPDPRAIALADAAQSIAAELRGVDADIGVTAGETSVLISLTDDRAFSMFAIGSAVPTRETSQLFARVAQALADRDGRVVVRGHTDARQFASGTSDNWVLSFERAYATKRALVANGVSEDRIARVEGLADREPTNAENPYADENRRIEILYEPAEVTP</sequence>
<comment type="similarity">
    <text evidence="2">Belongs to the MotB family.</text>
</comment>
<dbReference type="Pfam" id="PF13677">
    <property type="entry name" value="MotB_plug"/>
    <property type="match status" value="1"/>
</dbReference>
<name>A0A8B2NX67_9HYPH</name>
<dbReference type="CDD" id="cd07185">
    <property type="entry name" value="OmpA_C-like"/>
    <property type="match status" value="1"/>
</dbReference>
<feature type="region of interest" description="Disordered" evidence="8">
    <location>
        <begin position="72"/>
        <end position="125"/>
    </location>
</feature>
<dbReference type="InterPro" id="IPR050330">
    <property type="entry name" value="Bact_OuterMem_StrucFunc"/>
</dbReference>
<gene>
    <name evidence="10" type="ORF">DLJ53_17180</name>
</gene>
<evidence type="ECO:0000256" key="2">
    <source>
        <dbReference type="ARBA" id="ARBA00008914"/>
    </source>
</evidence>